<evidence type="ECO:0000313" key="2">
    <source>
        <dbReference type="Proteomes" id="UP000260457"/>
    </source>
</evidence>
<proteinExistence type="predicted"/>
<dbReference type="EMBL" id="CP030926">
    <property type="protein sequence ID" value="AXN41038.1"/>
    <property type="molecule type" value="Genomic_DNA"/>
</dbReference>
<protein>
    <submittedName>
        <fullName evidence="1">Uncharacterized protein</fullName>
    </submittedName>
</protein>
<sequence length="633" mass="72245">MQNNETSVITRKLTASTFQRQIFQELLDFLKYIRIKETAEGNFEKREPTKLLQYYKISELYIESKEEISQLKKNYPNLKSVVGNINKLLDVFKENDSNAFLLLDAYLQFSQLKKEYLKETKDDAPTYMVLKADQKHVYIEGSSDFIDQKPDLKNYFWDSVQNKKFLASIMSICKDVRNNKGNFSASEVSGTWFAYSLIEKGVTLDFAYRGIGTSGFRNDHQTLIFSTDPGDDHIRITSVHKTLMDGVAVHVEHIDRDKVADKEKVEAYRLPAAINATKVRLHISDDAPVTAFIGRPIFENGGMDIQRDGYITPENYEIDKLKSVHMTASACTTMFQNGVADCKVAIERMQSSVAVEFMKSVIGNVMRDTTRQTLAAAFNINTPINDDKYSNKEVKDRFEIAKLGIQIAVDGGFDRVTWDGADRVHVPSIPIIDQMSHQQFVQLVHKAHENGLQTYFSAGLEAKHIERCVITGVDGLGIGTSLHYTDKQSKLMGALNPKAIAEVLEKRNEAENTVLGKAAKLLAQLDRLYFEKNIYDEEDLLRNDLFNVILEQDQEKALVLIDDTRANRIKEIPYEVQSPVFGRAIRTIEFLKSKVVNNLNLTNKEEEKFSEIKTAIFENDIKRLQNVFQRIEY</sequence>
<evidence type="ECO:0000313" key="1">
    <source>
        <dbReference type="EMBL" id="AXN41038.1"/>
    </source>
</evidence>
<reference evidence="1 2" key="1">
    <citation type="submission" date="2018-07" db="EMBL/GenBank/DDBJ databases">
        <title>The molecular basis for the intramolecular migration of carboxyl group in the catabolism of para-hydroxybenzoate via gentisate.</title>
        <authorList>
            <person name="Zhao H."/>
            <person name="Xu Y."/>
            <person name="Lin S."/>
            <person name="Spain J.C."/>
            <person name="Zhou N.-Y."/>
        </authorList>
    </citation>
    <scope>NUCLEOTIDE SEQUENCE [LARGE SCALE GENOMIC DNA]</scope>
    <source>
        <strain evidence="1 2">PHB-7a</strain>
    </source>
</reference>
<dbReference type="GeneID" id="95401156"/>
<organism evidence="1 2">
    <name type="scientific">Peribacillus butanolivorans</name>
    <dbReference type="NCBI Taxonomy" id="421767"/>
    <lineage>
        <taxon>Bacteria</taxon>
        <taxon>Bacillati</taxon>
        <taxon>Bacillota</taxon>
        <taxon>Bacilli</taxon>
        <taxon>Bacillales</taxon>
        <taxon>Bacillaceae</taxon>
        <taxon>Peribacillus</taxon>
    </lineage>
</organism>
<gene>
    <name evidence="1" type="ORF">DTO10_23445</name>
</gene>
<keyword evidence="2" id="KW-1185">Reference proteome</keyword>
<accession>A0ABN5N991</accession>
<dbReference type="Proteomes" id="UP000260457">
    <property type="component" value="Chromosome"/>
</dbReference>
<dbReference type="RefSeq" id="WP_116821979.1">
    <property type="nucleotide sequence ID" value="NZ_CP030926.1"/>
</dbReference>
<name>A0ABN5N991_9BACI</name>